<accession>A0A8T4CBL0</accession>
<dbReference type="AlphaFoldDB" id="A0A8T4CBL0"/>
<sequence length="94" mass="11103">MNMKNQLKNEKWFRAKEYGWGWYPSTWEGWVLTLGYIIIAIGGATLAAANPTTPFTRIFFPFLVLFTAVFIFICYTRGEKPEWRWGGKRIFKKK</sequence>
<dbReference type="EMBL" id="VGJJ01000038">
    <property type="protein sequence ID" value="MBM3282515.1"/>
    <property type="molecule type" value="Genomic_DNA"/>
</dbReference>
<dbReference type="Proteomes" id="UP000774699">
    <property type="component" value="Unassembled WGS sequence"/>
</dbReference>
<name>A0A8T4CBL0_9ARCH</name>
<organism evidence="2 3">
    <name type="scientific">Candidatus Iainarchaeum sp</name>
    <dbReference type="NCBI Taxonomy" id="3101447"/>
    <lineage>
        <taxon>Archaea</taxon>
        <taxon>Candidatus Iainarchaeota</taxon>
        <taxon>Candidatus Iainarchaeia</taxon>
        <taxon>Candidatus Iainarchaeales</taxon>
        <taxon>Candidatus Iainarchaeaceae</taxon>
        <taxon>Candidatus Iainarchaeum</taxon>
    </lineage>
</organism>
<proteinExistence type="predicted"/>
<evidence type="ECO:0000313" key="3">
    <source>
        <dbReference type="Proteomes" id="UP000774699"/>
    </source>
</evidence>
<feature type="transmembrane region" description="Helical" evidence="1">
    <location>
        <begin position="55"/>
        <end position="75"/>
    </location>
</feature>
<keyword evidence="1" id="KW-0812">Transmembrane</keyword>
<protein>
    <submittedName>
        <fullName evidence="2">Uncharacterized protein</fullName>
    </submittedName>
</protein>
<evidence type="ECO:0000256" key="1">
    <source>
        <dbReference type="SAM" id="Phobius"/>
    </source>
</evidence>
<evidence type="ECO:0000313" key="2">
    <source>
        <dbReference type="EMBL" id="MBM3282515.1"/>
    </source>
</evidence>
<feature type="transmembrane region" description="Helical" evidence="1">
    <location>
        <begin position="30"/>
        <end position="49"/>
    </location>
</feature>
<reference evidence="2" key="1">
    <citation type="submission" date="2019-03" db="EMBL/GenBank/DDBJ databases">
        <title>Lake Tanganyika Metagenome-Assembled Genomes (MAGs).</title>
        <authorList>
            <person name="Tran P."/>
        </authorList>
    </citation>
    <scope>NUCLEOTIDE SEQUENCE</scope>
    <source>
        <strain evidence="2">M_DeepCast_50m_m2_156</strain>
    </source>
</reference>
<comment type="caution">
    <text evidence="2">The sequence shown here is derived from an EMBL/GenBank/DDBJ whole genome shotgun (WGS) entry which is preliminary data.</text>
</comment>
<gene>
    <name evidence="2" type="ORF">FJY86_04220</name>
</gene>
<keyword evidence="1" id="KW-0472">Membrane</keyword>
<keyword evidence="1" id="KW-1133">Transmembrane helix</keyword>